<comment type="caution">
    <text evidence="2">The sequence shown here is derived from an EMBL/GenBank/DDBJ whole genome shotgun (WGS) entry which is preliminary data.</text>
</comment>
<accession>A0A8H5FX07</accession>
<dbReference type="AlphaFoldDB" id="A0A8H5FX07"/>
<dbReference type="OrthoDB" id="406156at2759"/>
<protein>
    <recommendedName>
        <fullName evidence="1">Non-haem dioxygenase N-terminal domain-containing protein</fullName>
    </recommendedName>
</protein>
<dbReference type="Pfam" id="PF14226">
    <property type="entry name" value="DIOX_N"/>
    <property type="match status" value="1"/>
</dbReference>
<evidence type="ECO:0000313" key="3">
    <source>
        <dbReference type="Proteomes" id="UP000559256"/>
    </source>
</evidence>
<dbReference type="InterPro" id="IPR026992">
    <property type="entry name" value="DIOX_N"/>
</dbReference>
<feature type="domain" description="Non-haem dioxygenase N-terminal" evidence="1">
    <location>
        <begin position="29"/>
        <end position="113"/>
    </location>
</feature>
<dbReference type="SUPFAM" id="SSF51197">
    <property type="entry name" value="Clavaminate synthase-like"/>
    <property type="match status" value="1"/>
</dbReference>
<keyword evidence="3" id="KW-1185">Reference proteome</keyword>
<gene>
    <name evidence="2" type="ORF">D9758_009407</name>
</gene>
<proteinExistence type="predicted"/>
<evidence type="ECO:0000313" key="2">
    <source>
        <dbReference type="EMBL" id="KAF5352049.1"/>
    </source>
</evidence>
<evidence type="ECO:0000259" key="1">
    <source>
        <dbReference type="Pfam" id="PF14226"/>
    </source>
</evidence>
<name>A0A8H5FX07_9AGAR</name>
<organism evidence="2 3">
    <name type="scientific">Tetrapyrgos nigripes</name>
    <dbReference type="NCBI Taxonomy" id="182062"/>
    <lineage>
        <taxon>Eukaryota</taxon>
        <taxon>Fungi</taxon>
        <taxon>Dikarya</taxon>
        <taxon>Basidiomycota</taxon>
        <taxon>Agaricomycotina</taxon>
        <taxon>Agaricomycetes</taxon>
        <taxon>Agaricomycetidae</taxon>
        <taxon>Agaricales</taxon>
        <taxon>Marasmiineae</taxon>
        <taxon>Marasmiaceae</taxon>
        <taxon>Tetrapyrgos</taxon>
    </lineage>
</organism>
<dbReference type="EMBL" id="JAACJM010000068">
    <property type="protein sequence ID" value="KAF5352049.1"/>
    <property type="molecule type" value="Genomic_DNA"/>
</dbReference>
<dbReference type="Gene3D" id="2.60.120.330">
    <property type="entry name" value="B-lactam Antibiotic, Isopenicillin N Synthase, Chain"/>
    <property type="match status" value="1"/>
</dbReference>
<reference evidence="2 3" key="1">
    <citation type="journal article" date="2020" name="ISME J.">
        <title>Uncovering the hidden diversity of litter-decomposition mechanisms in mushroom-forming fungi.</title>
        <authorList>
            <person name="Floudas D."/>
            <person name="Bentzer J."/>
            <person name="Ahren D."/>
            <person name="Johansson T."/>
            <person name="Persson P."/>
            <person name="Tunlid A."/>
        </authorList>
    </citation>
    <scope>NUCLEOTIDE SEQUENCE [LARGE SCALE GENOMIC DNA]</scope>
    <source>
        <strain evidence="2 3">CBS 291.85</strain>
    </source>
</reference>
<dbReference type="Proteomes" id="UP000559256">
    <property type="component" value="Unassembled WGS sequence"/>
</dbReference>
<dbReference type="InterPro" id="IPR027443">
    <property type="entry name" value="IPNS-like_sf"/>
</dbReference>
<sequence>MKMASQTRPSVPRYIAPSVTTEELDYADLPVIDLSKADTPAGRADLATEVCEAMTTQRFFYVINHGYSPAQTERMFDIGNALFTQVSDEDKRQPEYMSSLRTNGSFQGYKPRQTFALSI</sequence>